<gene>
    <name evidence="2" type="ORF">AaE_001327</name>
</gene>
<evidence type="ECO:0000313" key="3">
    <source>
        <dbReference type="Proteomes" id="UP000469452"/>
    </source>
</evidence>
<evidence type="ECO:0000259" key="1">
    <source>
        <dbReference type="Pfam" id="PF01498"/>
    </source>
</evidence>
<organism evidence="2 3">
    <name type="scientific">Aphanomyces astaci</name>
    <name type="common">Crayfish plague agent</name>
    <dbReference type="NCBI Taxonomy" id="112090"/>
    <lineage>
        <taxon>Eukaryota</taxon>
        <taxon>Sar</taxon>
        <taxon>Stramenopiles</taxon>
        <taxon>Oomycota</taxon>
        <taxon>Saprolegniomycetes</taxon>
        <taxon>Saprolegniales</taxon>
        <taxon>Verrucalvaceae</taxon>
        <taxon>Aphanomyces</taxon>
    </lineage>
</organism>
<dbReference type="PANTHER" id="PTHR23022:SF129">
    <property type="entry name" value="TRANSPOSABLE ELEMENT TC3 TRANSPOSASE"/>
    <property type="match status" value="1"/>
</dbReference>
<dbReference type="InterPro" id="IPR036397">
    <property type="entry name" value="RNaseH_sf"/>
</dbReference>
<dbReference type="GO" id="GO:0006313">
    <property type="term" value="P:DNA transposition"/>
    <property type="evidence" value="ECO:0007669"/>
    <property type="project" value="InterPro"/>
</dbReference>
<dbReference type="EMBL" id="VJMI01002721">
    <property type="protein sequence ID" value="KAF0774973.1"/>
    <property type="molecule type" value="Genomic_DNA"/>
</dbReference>
<evidence type="ECO:0000313" key="2">
    <source>
        <dbReference type="EMBL" id="KAF0774973.1"/>
    </source>
</evidence>
<protein>
    <recommendedName>
        <fullName evidence="1">Transposase Tc1-like domain-containing protein</fullName>
    </recommendedName>
</protein>
<feature type="non-terminal residue" evidence="2">
    <location>
        <position position="231"/>
    </location>
</feature>
<dbReference type="Pfam" id="PF01498">
    <property type="entry name" value="HTH_Tnp_Tc3_2"/>
    <property type="match status" value="1"/>
</dbReference>
<dbReference type="GO" id="GO:0003677">
    <property type="term" value="F:DNA binding"/>
    <property type="evidence" value="ECO:0007669"/>
    <property type="project" value="InterPro"/>
</dbReference>
<comment type="caution">
    <text evidence="2">The sequence shown here is derived from an EMBL/GenBank/DDBJ whole genome shotgun (WGS) entry which is preliminary data.</text>
</comment>
<sequence>MPRGKLLTPQQVGAVHALHHEGKSNRYIARTIGCSEKAIRTCLARDPQQKPPKRVGRKPKVTKRMLRRIFRMATIKQYSSKRIADALDNKIKPSTVRQWLRSTKLVKYIKRKPRPSLKPHHKKARAKFAAEWMSKSHLWSRIVFSDEKKFNLDGPDGYQYYWHDLRKEEEIYTKRVSGGGSVMIWAGMSADGRSELAILEGKQNSASYCRTLDMHLLPFLGNLRRNFGVVE</sequence>
<dbReference type="Gene3D" id="1.10.10.60">
    <property type="entry name" value="Homeodomain-like"/>
    <property type="match status" value="1"/>
</dbReference>
<proteinExistence type="predicted"/>
<accession>A0A6A5AZ81</accession>
<dbReference type="InterPro" id="IPR052338">
    <property type="entry name" value="Transposase_5"/>
</dbReference>
<dbReference type="GO" id="GO:0015074">
    <property type="term" value="P:DNA integration"/>
    <property type="evidence" value="ECO:0007669"/>
    <property type="project" value="InterPro"/>
</dbReference>
<feature type="domain" description="Transposase Tc1-like" evidence="1">
    <location>
        <begin position="77"/>
        <end position="133"/>
    </location>
</feature>
<dbReference type="Proteomes" id="UP000469452">
    <property type="component" value="Unassembled WGS sequence"/>
</dbReference>
<name>A0A6A5AZ81_APHAT</name>
<dbReference type="PANTHER" id="PTHR23022">
    <property type="entry name" value="TRANSPOSABLE ELEMENT-RELATED"/>
    <property type="match status" value="1"/>
</dbReference>
<dbReference type="AlphaFoldDB" id="A0A6A5AZ81"/>
<dbReference type="VEuPathDB" id="FungiDB:H257_02623"/>
<dbReference type="Gene3D" id="3.30.420.10">
    <property type="entry name" value="Ribonuclease H-like superfamily/Ribonuclease H"/>
    <property type="match status" value="1"/>
</dbReference>
<dbReference type="InterPro" id="IPR002492">
    <property type="entry name" value="Transposase_Tc1-like"/>
</dbReference>
<reference evidence="2 3" key="1">
    <citation type="submission" date="2019-06" db="EMBL/GenBank/DDBJ databases">
        <title>Genomics analysis of Aphanomyces spp. identifies a new class of oomycete effector associated with host adaptation.</title>
        <authorList>
            <person name="Gaulin E."/>
        </authorList>
    </citation>
    <scope>NUCLEOTIDE SEQUENCE [LARGE SCALE GENOMIC DNA]</scope>
    <source>
        <strain evidence="2 3">E</strain>
    </source>
</reference>